<gene>
    <name evidence="2" type="ORF">BU26DRAFT_161755</name>
</gene>
<dbReference type="RefSeq" id="XP_033677485.1">
    <property type="nucleotide sequence ID" value="XM_033820147.1"/>
</dbReference>
<dbReference type="AlphaFoldDB" id="A0A6A6HWT5"/>
<keyword evidence="1" id="KW-0472">Membrane</keyword>
<dbReference type="EMBL" id="ML987208">
    <property type="protein sequence ID" value="KAF2242481.1"/>
    <property type="molecule type" value="Genomic_DNA"/>
</dbReference>
<reference evidence="2" key="1">
    <citation type="journal article" date="2020" name="Stud. Mycol.">
        <title>101 Dothideomycetes genomes: a test case for predicting lifestyles and emergence of pathogens.</title>
        <authorList>
            <person name="Haridas S."/>
            <person name="Albert R."/>
            <person name="Binder M."/>
            <person name="Bloem J."/>
            <person name="Labutti K."/>
            <person name="Salamov A."/>
            <person name="Andreopoulos B."/>
            <person name="Baker S."/>
            <person name="Barry K."/>
            <person name="Bills G."/>
            <person name="Bluhm B."/>
            <person name="Cannon C."/>
            <person name="Castanera R."/>
            <person name="Culley D."/>
            <person name="Daum C."/>
            <person name="Ezra D."/>
            <person name="Gonzalez J."/>
            <person name="Henrissat B."/>
            <person name="Kuo A."/>
            <person name="Liang C."/>
            <person name="Lipzen A."/>
            <person name="Lutzoni F."/>
            <person name="Magnuson J."/>
            <person name="Mondo S."/>
            <person name="Nolan M."/>
            <person name="Ohm R."/>
            <person name="Pangilinan J."/>
            <person name="Park H.-J."/>
            <person name="Ramirez L."/>
            <person name="Alfaro M."/>
            <person name="Sun H."/>
            <person name="Tritt A."/>
            <person name="Yoshinaga Y."/>
            <person name="Zwiers L.-H."/>
            <person name="Turgeon B."/>
            <person name="Goodwin S."/>
            <person name="Spatafora J."/>
            <person name="Crous P."/>
            <person name="Grigoriev I."/>
        </authorList>
    </citation>
    <scope>NUCLEOTIDE SEQUENCE</scope>
    <source>
        <strain evidence="2">CBS 122368</strain>
    </source>
</reference>
<accession>A0A6A6HWT5</accession>
<name>A0A6A6HWT5_9PLEO</name>
<protein>
    <submittedName>
        <fullName evidence="2">Uncharacterized protein</fullName>
    </submittedName>
</protein>
<proteinExistence type="predicted"/>
<feature type="transmembrane region" description="Helical" evidence="1">
    <location>
        <begin position="109"/>
        <end position="125"/>
    </location>
</feature>
<dbReference type="Proteomes" id="UP000800094">
    <property type="component" value="Unassembled WGS sequence"/>
</dbReference>
<keyword evidence="3" id="KW-1185">Reference proteome</keyword>
<keyword evidence="1" id="KW-0812">Transmembrane</keyword>
<sequence>MPVTVLYEAYFGGGKDIGCRNHSLYRLVCLSIVFTWQGNCPATRLQLARTDAVGSACLVMLGCLWSGGSDMLFSSSSAQLGTMLNPRLTPSSTPLKTKKTGVRMVRVRGYLRLILCATVIVVQLVH</sequence>
<keyword evidence="1" id="KW-1133">Transmembrane helix</keyword>
<evidence type="ECO:0000313" key="2">
    <source>
        <dbReference type="EMBL" id="KAF2242481.1"/>
    </source>
</evidence>
<dbReference type="GeneID" id="54573477"/>
<evidence type="ECO:0000256" key="1">
    <source>
        <dbReference type="SAM" id="Phobius"/>
    </source>
</evidence>
<organism evidence="2 3">
    <name type="scientific">Trematosphaeria pertusa</name>
    <dbReference type="NCBI Taxonomy" id="390896"/>
    <lineage>
        <taxon>Eukaryota</taxon>
        <taxon>Fungi</taxon>
        <taxon>Dikarya</taxon>
        <taxon>Ascomycota</taxon>
        <taxon>Pezizomycotina</taxon>
        <taxon>Dothideomycetes</taxon>
        <taxon>Pleosporomycetidae</taxon>
        <taxon>Pleosporales</taxon>
        <taxon>Massarineae</taxon>
        <taxon>Trematosphaeriaceae</taxon>
        <taxon>Trematosphaeria</taxon>
    </lineage>
</organism>
<evidence type="ECO:0000313" key="3">
    <source>
        <dbReference type="Proteomes" id="UP000800094"/>
    </source>
</evidence>